<sequence>MSSGSIPTLTGMTGLAAGPDAGDREKLKATARQFEALFMRQMLAAARATDFGGNDLLGSSAMQTFRQMQDDHMADVTAQTGTLGLASVIEAQIARFLPATADADTGKTDTKAG</sequence>
<comment type="caution">
    <text evidence="3">The sequence shown here is derived from an EMBL/GenBank/DDBJ whole genome shotgun (WGS) entry which is preliminary data.</text>
</comment>
<dbReference type="Pfam" id="PF10135">
    <property type="entry name" value="Rod-binding"/>
    <property type="match status" value="1"/>
</dbReference>
<feature type="region of interest" description="Disordered" evidence="1">
    <location>
        <begin position="1"/>
        <end position="26"/>
    </location>
</feature>
<name>A0A918UDB3_9SPHN</name>
<gene>
    <name evidence="3" type="ORF">GCM10011614_04200</name>
</gene>
<dbReference type="Proteomes" id="UP000648075">
    <property type="component" value="Unassembled WGS sequence"/>
</dbReference>
<protein>
    <recommendedName>
        <fullName evidence="2">Flagellar protein FlgJ N-terminal domain-containing protein</fullName>
    </recommendedName>
</protein>
<reference evidence="3" key="2">
    <citation type="submission" date="2020-09" db="EMBL/GenBank/DDBJ databases">
        <authorList>
            <person name="Sun Q."/>
            <person name="Kim S."/>
        </authorList>
    </citation>
    <scope>NUCLEOTIDE SEQUENCE</scope>
    <source>
        <strain evidence="3">KCTC 32255</strain>
    </source>
</reference>
<dbReference type="InterPro" id="IPR019301">
    <property type="entry name" value="Flagellar_prot_FlgJ_N"/>
</dbReference>
<evidence type="ECO:0000256" key="1">
    <source>
        <dbReference type="SAM" id="MobiDB-lite"/>
    </source>
</evidence>
<feature type="compositionally biased region" description="Polar residues" evidence="1">
    <location>
        <begin position="1"/>
        <end position="11"/>
    </location>
</feature>
<proteinExistence type="predicted"/>
<dbReference type="EMBL" id="BMZA01000001">
    <property type="protein sequence ID" value="GGY92553.1"/>
    <property type="molecule type" value="Genomic_DNA"/>
</dbReference>
<organism evidence="3 4">
    <name type="scientific">Novosphingobium colocasiae</name>
    <dbReference type="NCBI Taxonomy" id="1256513"/>
    <lineage>
        <taxon>Bacteria</taxon>
        <taxon>Pseudomonadati</taxon>
        <taxon>Pseudomonadota</taxon>
        <taxon>Alphaproteobacteria</taxon>
        <taxon>Sphingomonadales</taxon>
        <taxon>Sphingomonadaceae</taxon>
        <taxon>Novosphingobium</taxon>
    </lineage>
</organism>
<keyword evidence="4" id="KW-1185">Reference proteome</keyword>
<dbReference type="AlphaFoldDB" id="A0A918UDB3"/>
<feature type="domain" description="Flagellar protein FlgJ N-terminal" evidence="2">
    <location>
        <begin position="47"/>
        <end position="92"/>
    </location>
</feature>
<evidence type="ECO:0000313" key="4">
    <source>
        <dbReference type="Proteomes" id="UP000648075"/>
    </source>
</evidence>
<accession>A0A918UDB3</accession>
<evidence type="ECO:0000259" key="2">
    <source>
        <dbReference type="Pfam" id="PF10135"/>
    </source>
</evidence>
<reference evidence="3" key="1">
    <citation type="journal article" date="2014" name="Int. J. Syst. Evol. Microbiol.">
        <title>Complete genome sequence of Corynebacterium casei LMG S-19264T (=DSM 44701T), isolated from a smear-ripened cheese.</title>
        <authorList>
            <consortium name="US DOE Joint Genome Institute (JGI-PGF)"/>
            <person name="Walter F."/>
            <person name="Albersmeier A."/>
            <person name="Kalinowski J."/>
            <person name="Ruckert C."/>
        </authorList>
    </citation>
    <scope>NUCLEOTIDE SEQUENCE</scope>
    <source>
        <strain evidence="3">KCTC 32255</strain>
    </source>
</reference>
<evidence type="ECO:0000313" key="3">
    <source>
        <dbReference type="EMBL" id="GGY92553.1"/>
    </source>
</evidence>
<dbReference type="RefSeq" id="WP_229813640.1">
    <property type="nucleotide sequence ID" value="NZ_BMZA01000001.1"/>
</dbReference>